<dbReference type="InterPro" id="IPR006652">
    <property type="entry name" value="Kelch_1"/>
</dbReference>
<reference evidence="3" key="1">
    <citation type="submission" date="2021-02" db="EMBL/GenBank/DDBJ databases">
        <authorList>
            <person name="Nowell W R."/>
        </authorList>
    </citation>
    <scope>NUCLEOTIDE SEQUENCE</scope>
</reference>
<evidence type="ECO:0000313" key="4">
    <source>
        <dbReference type="EMBL" id="CAF4634619.1"/>
    </source>
</evidence>
<evidence type="ECO:0000313" key="5">
    <source>
        <dbReference type="Proteomes" id="UP000663865"/>
    </source>
</evidence>
<dbReference type="EMBL" id="CAJNYV010002354">
    <property type="protein sequence ID" value="CAF3471975.1"/>
    <property type="molecule type" value="Genomic_DNA"/>
</dbReference>
<dbReference type="PANTHER" id="PTHR46344:SF27">
    <property type="entry name" value="KELCH REPEAT SUPERFAMILY PROTEIN"/>
    <property type="match status" value="1"/>
</dbReference>
<sequence length="269" mass="29134">MLHSLIIPYFIATPYIDAILVGVIYNSSLAVSNLNVTLQKSSCENCLCMMLNETNNNSIQSLNCYTNSGNNVSCQIFTTYVYASSSFFQMIYDSNSIFYFRQLPSINESTTVAATTTSSWSLTVNMNSARYSHTASLLSNGSVLVAGGFSSNIITDSSELYNPLTQAWTRSGNMSFKRYQHTSSILANGRILVAGGSNGSTNAINSAELYDSLTGFWIITGNVSVARRLHTATLLNNGKVLIAGGIGISQSRTICVELYDPSTGVWTIT</sequence>
<dbReference type="SMART" id="SM00612">
    <property type="entry name" value="Kelch"/>
    <property type="match status" value="2"/>
</dbReference>
<organism evidence="3 5">
    <name type="scientific">Rotaria socialis</name>
    <dbReference type="NCBI Taxonomy" id="392032"/>
    <lineage>
        <taxon>Eukaryota</taxon>
        <taxon>Metazoa</taxon>
        <taxon>Spiralia</taxon>
        <taxon>Gnathifera</taxon>
        <taxon>Rotifera</taxon>
        <taxon>Eurotatoria</taxon>
        <taxon>Bdelloidea</taxon>
        <taxon>Philodinida</taxon>
        <taxon>Philodinidae</taxon>
        <taxon>Rotaria</taxon>
    </lineage>
</organism>
<keyword evidence="1" id="KW-0880">Kelch repeat</keyword>
<evidence type="ECO:0008006" key="6">
    <source>
        <dbReference type="Google" id="ProtNLM"/>
    </source>
</evidence>
<gene>
    <name evidence="3" type="ORF">KIK155_LOCUS13888</name>
    <name evidence="4" type="ORF">TOA249_LOCUS12838</name>
</gene>
<dbReference type="Proteomes" id="UP000663865">
    <property type="component" value="Unassembled WGS sequence"/>
</dbReference>
<dbReference type="InterPro" id="IPR015915">
    <property type="entry name" value="Kelch-typ_b-propeller"/>
</dbReference>
<feature type="non-terminal residue" evidence="3">
    <location>
        <position position="1"/>
    </location>
</feature>
<dbReference type="Proteomes" id="UP000663838">
    <property type="component" value="Unassembled WGS sequence"/>
</dbReference>
<proteinExistence type="predicted"/>
<keyword evidence="2" id="KW-0677">Repeat</keyword>
<dbReference type="Pfam" id="PF01344">
    <property type="entry name" value="Kelch_1"/>
    <property type="match status" value="2"/>
</dbReference>
<dbReference type="EMBL" id="CAJOBS010000738">
    <property type="protein sequence ID" value="CAF4634619.1"/>
    <property type="molecule type" value="Genomic_DNA"/>
</dbReference>
<dbReference type="AlphaFoldDB" id="A0A818FD08"/>
<comment type="caution">
    <text evidence="3">The sequence shown here is derived from an EMBL/GenBank/DDBJ whole genome shotgun (WGS) entry which is preliminary data.</text>
</comment>
<evidence type="ECO:0000256" key="2">
    <source>
        <dbReference type="ARBA" id="ARBA00022737"/>
    </source>
</evidence>
<protein>
    <recommendedName>
        <fullName evidence="6">Kelch repeat protein</fullName>
    </recommendedName>
</protein>
<dbReference type="PANTHER" id="PTHR46344">
    <property type="entry name" value="OS02G0202900 PROTEIN"/>
    <property type="match status" value="1"/>
</dbReference>
<dbReference type="Gene3D" id="2.120.10.80">
    <property type="entry name" value="Kelch-type beta propeller"/>
    <property type="match status" value="1"/>
</dbReference>
<name>A0A818FD08_9BILA</name>
<accession>A0A818FD08</accession>
<dbReference type="SUPFAM" id="SSF117281">
    <property type="entry name" value="Kelch motif"/>
    <property type="match status" value="1"/>
</dbReference>
<evidence type="ECO:0000256" key="1">
    <source>
        <dbReference type="ARBA" id="ARBA00022441"/>
    </source>
</evidence>
<evidence type="ECO:0000313" key="3">
    <source>
        <dbReference type="EMBL" id="CAF3471975.1"/>
    </source>
</evidence>